<dbReference type="EMBL" id="FUKR01000022">
    <property type="protein sequence ID" value="SJN23933.1"/>
    <property type="molecule type" value="Genomic_DNA"/>
</dbReference>
<organism evidence="9 10">
    <name type="scientific">Mycetocola reblochoni REB411</name>
    <dbReference type="NCBI Taxonomy" id="1255698"/>
    <lineage>
        <taxon>Bacteria</taxon>
        <taxon>Bacillati</taxon>
        <taxon>Actinomycetota</taxon>
        <taxon>Actinomycetes</taxon>
        <taxon>Micrococcales</taxon>
        <taxon>Microbacteriaceae</taxon>
        <taxon>Mycetocola</taxon>
    </lineage>
</organism>
<evidence type="ECO:0000256" key="5">
    <source>
        <dbReference type="ARBA" id="ARBA00022989"/>
    </source>
</evidence>
<feature type="region of interest" description="Disordered" evidence="8">
    <location>
        <begin position="1"/>
        <end position="27"/>
    </location>
</feature>
<evidence type="ECO:0000256" key="7">
    <source>
        <dbReference type="HAMAP-Rule" id="MF_00143"/>
    </source>
</evidence>
<evidence type="ECO:0000313" key="9">
    <source>
        <dbReference type="EMBL" id="SJN23933.1"/>
    </source>
</evidence>
<reference evidence="10" key="1">
    <citation type="submission" date="2017-02" db="EMBL/GenBank/DDBJ databases">
        <authorList>
            <person name="Dridi B."/>
        </authorList>
    </citation>
    <scope>NUCLEOTIDE SEQUENCE [LARGE SCALE GENOMIC DNA]</scope>
    <source>
        <strain evidence="10">EB411</strain>
    </source>
</reference>
<accession>A0A1R4IX73</accession>
<dbReference type="Proteomes" id="UP000196778">
    <property type="component" value="Unassembled WGS sequence"/>
</dbReference>
<proteinExistence type="inferred from homology"/>
<keyword evidence="5 7" id="KW-1133">Transmembrane helix</keyword>
<dbReference type="HAMAP" id="MF_00143">
    <property type="entry name" value="UPF0114"/>
    <property type="match status" value="1"/>
</dbReference>
<feature type="transmembrane region" description="Helical" evidence="7">
    <location>
        <begin position="178"/>
        <end position="197"/>
    </location>
</feature>
<dbReference type="RefSeq" id="WP_087136366.1">
    <property type="nucleotide sequence ID" value="NZ_FUKR01000022.1"/>
</dbReference>
<evidence type="ECO:0000256" key="8">
    <source>
        <dbReference type="SAM" id="MobiDB-lite"/>
    </source>
</evidence>
<evidence type="ECO:0000256" key="1">
    <source>
        <dbReference type="ARBA" id="ARBA00004651"/>
    </source>
</evidence>
<feature type="transmembrane region" description="Helical" evidence="7">
    <location>
        <begin position="140"/>
        <end position="158"/>
    </location>
</feature>
<evidence type="ECO:0000256" key="4">
    <source>
        <dbReference type="ARBA" id="ARBA00022692"/>
    </source>
</evidence>
<dbReference type="NCBIfam" id="TIGR00645">
    <property type="entry name" value="HI0507"/>
    <property type="match status" value="1"/>
</dbReference>
<keyword evidence="4 7" id="KW-0812">Transmembrane</keyword>
<dbReference type="InterPro" id="IPR020761">
    <property type="entry name" value="UPF0114_bac"/>
</dbReference>
<evidence type="ECO:0000256" key="2">
    <source>
        <dbReference type="ARBA" id="ARBA00005774"/>
    </source>
</evidence>
<protein>
    <recommendedName>
        <fullName evidence="7">UPF0114 protein FM119_03905</fullName>
    </recommendedName>
</protein>
<gene>
    <name evidence="9" type="ORF">FM119_03905</name>
</gene>
<name>A0A1R4IX73_9MICO</name>
<feature type="transmembrane region" description="Helical" evidence="7">
    <location>
        <begin position="89"/>
        <end position="112"/>
    </location>
</feature>
<sequence length="212" mass="23312">MSADSPEPTSHDAATAESGPVAPTGRRRSRRSRVIEHGLEWVLFESRWLLAPLYIGLIAALVVILIKFAEELVHLVTHIFEETPDDVVLGVLSLLDLALLSNLVLIVILAGYENFVSKIAVARDAEDRPNWMGHIDFSGLKMKLIGSIVAISAIGLLKDFTDLGTSEALDNTALTWRVVLHVTFLISGIAFAFSDWLGEKRLMLSQQTHSND</sequence>
<dbReference type="InterPro" id="IPR005134">
    <property type="entry name" value="UPF0114"/>
</dbReference>
<dbReference type="GO" id="GO:0005886">
    <property type="term" value="C:plasma membrane"/>
    <property type="evidence" value="ECO:0007669"/>
    <property type="project" value="UniProtKB-SubCell"/>
</dbReference>
<dbReference type="PANTHER" id="PTHR38596">
    <property type="entry name" value="UPF0114 PROTEIN YQHA"/>
    <property type="match status" value="1"/>
</dbReference>
<dbReference type="PANTHER" id="PTHR38596:SF1">
    <property type="entry name" value="UPF0114 PROTEIN YQHA"/>
    <property type="match status" value="1"/>
</dbReference>
<keyword evidence="10" id="KW-1185">Reference proteome</keyword>
<evidence type="ECO:0000256" key="3">
    <source>
        <dbReference type="ARBA" id="ARBA00022475"/>
    </source>
</evidence>
<comment type="similarity">
    <text evidence="2 7">Belongs to the UPF0114 family.</text>
</comment>
<feature type="transmembrane region" description="Helical" evidence="7">
    <location>
        <begin position="48"/>
        <end position="69"/>
    </location>
</feature>
<dbReference type="AlphaFoldDB" id="A0A1R4IX73"/>
<dbReference type="OrthoDB" id="9773429at2"/>
<dbReference type="Pfam" id="PF03350">
    <property type="entry name" value="UPF0114"/>
    <property type="match status" value="1"/>
</dbReference>
<evidence type="ECO:0000313" key="10">
    <source>
        <dbReference type="Proteomes" id="UP000196778"/>
    </source>
</evidence>
<keyword evidence="3 7" id="KW-1003">Cell membrane</keyword>
<evidence type="ECO:0000256" key="6">
    <source>
        <dbReference type="ARBA" id="ARBA00023136"/>
    </source>
</evidence>
<comment type="subcellular location">
    <subcellularLocation>
        <location evidence="1 7">Cell membrane</location>
        <topology evidence="1 7">Multi-pass membrane protein</topology>
    </subcellularLocation>
</comment>
<keyword evidence="6 7" id="KW-0472">Membrane</keyword>